<dbReference type="InParanoid" id="W4KFF9"/>
<proteinExistence type="predicted"/>
<feature type="region of interest" description="Disordered" evidence="1">
    <location>
        <begin position="21"/>
        <end position="82"/>
    </location>
</feature>
<dbReference type="EMBL" id="KI925456">
    <property type="protein sequence ID" value="ETW84050.1"/>
    <property type="molecule type" value="Genomic_DNA"/>
</dbReference>
<accession>W4KFF9</accession>
<reference evidence="2 3" key="1">
    <citation type="journal article" date="2012" name="New Phytol.">
        <title>Insight into trade-off between wood decay and parasitism from the genome of a fungal forest pathogen.</title>
        <authorList>
            <person name="Olson A."/>
            <person name="Aerts A."/>
            <person name="Asiegbu F."/>
            <person name="Belbahri L."/>
            <person name="Bouzid O."/>
            <person name="Broberg A."/>
            <person name="Canback B."/>
            <person name="Coutinho P.M."/>
            <person name="Cullen D."/>
            <person name="Dalman K."/>
            <person name="Deflorio G."/>
            <person name="van Diepen L.T."/>
            <person name="Dunand C."/>
            <person name="Duplessis S."/>
            <person name="Durling M."/>
            <person name="Gonthier P."/>
            <person name="Grimwood J."/>
            <person name="Fossdal C.G."/>
            <person name="Hansson D."/>
            <person name="Henrissat B."/>
            <person name="Hietala A."/>
            <person name="Himmelstrand K."/>
            <person name="Hoffmeister D."/>
            <person name="Hogberg N."/>
            <person name="James T.Y."/>
            <person name="Karlsson M."/>
            <person name="Kohler A."/>
            <person name="Kues U."/>
            <person name="Lee Y.H."/>
            <person name="Lin Y.C."/>
            <person name="Lind M."/>
            <person name="Lindquist E."/>
            <person name="Lombard V."/>
            <person name="Lucas S."/>
            <person name="Lunden K."/>
            <person name="Morin E."/>
            <person name="Murat C."/>
            <person name="Park J."/>
            <person name="Raffaello T."/>
            <person name="Rouze P."/>
            <person name="Salamov A."/>
            <person name="Schmutz J."/>
            <person name="Solheim H."/>
            <person name="Stahlberg J."/>
            <person name="Velez H."/>
            <person name="de Vries R.P."/>
            <person name="Wiebenga A."/>
            <person name="Woodward S."/>
            <person name="Yakovlev I."/>
            <person name="Garbelotto M."/>
            <person name="Martin F."/>
            <person name="Grigoriev I.V."/>
            <person name="Stenlid J."/>
        </authorList>
    </citation>
    <scope>NUCLEOTIDE SEQUENCE [LARGE SCALE GENOMIC DNA]</scope>
    <source>
        <strain evidence="2 3">TC 32-1</strain>
    </source>
</reference>
<keyword evidence="3" id="KW-1185">Reference proteome</keyword>
<evidence type="ECO:0000256" key="1">
    <source>
        <dbReference type="SAM" id="MobiDB-lite"/>
    </source>
</evidence>
<evidence type="ECO:0000313" key="3">
    <source>
        <dbReference type="Proteomes" id="UP000030671"/>
    </source>
</evidence>
<gene>
    <name evidence="2" type="ORF">HETIRDRAFT_102678</name>
</gene>
<sequence>MMKVEHVRLFPHYKYRSRRRPKPEIGALPQSTAVDFPIRTHLGPVHRSSEASRKKHEQPQQHPYKRPKLQGASANLESLDPPSFPVAEKISPVASGSTQLAFPPVAMNPENVFSPPMPPAYPPPRPHAYSPHLSNDAALDHLPSDAFSFSPTDGLSTRIYPPSSLFDSSFDMRAYPSDVPSNDSYAHPTIPPESFSYPSQPQPTPTILPGQPMPAYAAWGFPSQEKFDDWRRQSVSHYPR</sequence>
<feature type="region of interest" description="Disordered" evidence="1">
    <location>
        <begin position="180"/>
        <end position="214"/>
    </location>
</feature>
<evidence type="ECO:0000313" key="2">
    <source>
        <dbReference type="EMBL" id="ETW84050.1"/>
    </source>
</evidence>
<dbReference type="Proteomes" id="UP000030671">
    <property type="component" value="Unassembled WGS sequence"/>
</dbReference>
<dbReference type="RefSeq" id="XP_009543768.1">
    <property type="nucleotide sequence ID" value="XM_009545473.1"/>
</dbReference>
<dbReference type="KEGG" id="hir:HETIRDRAFT_102678"/>
<dbReference type="HOGENOM" id="CLU_1156516_0_0_1"/>
<protein>
    <submittedName>
        <fullName evidence="2">Uncharacterized protein</fullName>
    </submittedName>
</protein>
<dbReference type="AlphaFoldDB" id="W4KFF9"/>
<name>W4KFF9_HETIT</name>
<dbReference type="GeneID" id="20665856"/>
<organism evidence="2 3">
    <name type="scientific">Heterobasidion irregulare (strain TC 32-1)</name>
    <dbReference type="NCBI Taxonomy" id="747525"/>
    <lineage>
        <taxon>Eukaryota</taxon>
        <taxon>Fungi</taxon>
        <taxon>Dikarya</taxon>
        <taxon>Basidiomycota</taxon>
        <taxon>Agaricomycotina</taxon>
        <taxon>Agaricomycetes</taxon>
        <taxon>Russulales</taxon>
        <taxon>Bondarzewiaceae</taxon>
        <taxon>Heterobasidion</taxon>
        <taxon>Heterobasidion annosum species complex</taxon>
    </lineage>
</organism>